<gene>
    <name evidence="1" type="ORF">L6452_41600</name>
</gene>
<dbReference type="EMBL" id="CM042062">
    <property type="protein sequence ID" value="KAI3670024.1"/>
    <property type="molecule type" value="Genomic_DNA"/>
</dbReference>
<comment type="caution">
    <text evidence="1">The sequence shown here is derived from an EMBL/GenBank/DDBJ whole genome shotgun (WGS) entry which is preliminary data.</text>
</comment>
<sequence length="197" mass="22883">MVNPFLFLWMKQLRDDVYSNNSQFKRPFVSPRGERYGQSHVPGGGSSTTNDALTYLKEVKDMFHDQIEIYDMFLDVLKDFQAQRIDTTGVIARVKELFEGHNNLIFGFSTFLPKRYGSTVIDDEEPPPKRTVVEFGEAISFVNKVKGFKYMAHNNNERKTTFADPTPKRRRKQIHESMENNNNIIIPDDDLTGIRIR</sequence>
<evidence type="ECO:0000313" key="1">
    <source>
        <dbReference type="EMBL" id="KAI3670024.1"/>
    </source>
</evidence>
<name>A0ACB8XTD9_ARCLA</name>
<protein>
    <submittedName>
        <fullName evidence="1">Uncharacterized protein</fullName>
    </submittedName>
</protein>
<accession>A0ACB8XTD9</accession>
<reference evidence="1 2" key="2">
    <citation type="journal article" date="2022" name="Mol. Ecol. Resour.">
        <title>The genomes of chicory, endive, great burdock and yacon provide insights into Asteraceae paleo-polyploidization history and plant inulin production.</title>
        <authorList>
            <person name="Fan W."/>
            <person name="Wang S."/>
            <person name="Wang H."/>
            <person name="Wang A."/>
            <person name="Jiang F."/>
            <person name="Liu H."/>
            <person name="Zhao H."/>
            <person name="Xu D."/>
            <person name="Zhang Y."/>
        </authorList>
    </citation>
    <scope>NUCLEOTIDE SEQUENCE [LARGE SCALE GENOMIC DNA]</scope>
    <source>
        <strain evidence="2">cv. Niubang</strain>
    </source>
</reference>
<organism evidence="1 2">
    <name type="scientific">Arctium lappa</name>
    <name type="common">Greater burdock</name>
    <name type="synonym">Lappa major</name>
    <dbReference type="NCBI Taxonomy" id="4217"/>
    <lineage>
        <taxon>Eukaryota</taxon>
        <taxon>Viridiplantae</taxon>
        <taxon>Streptophyta</taxon>
        <taxon>Embryophyta</taxon>
        <taxon>Tracheophyta</taxon>
        <taxon>Spermatophyta</taxon>
        <taxon>Magnoliopsida</taxon>
        <taxon>eudicotyledons</taxon>
        <taxon>Gunneridae</taxon>
        <taxon>Pentapetalae</taxon>
        <taxon>asterids</taxon>
        <taxon>campanulids</taxon>
        <taxon>Asterales</taxon>
        <taxon>Asteraceae</taxon>
        <taxon>Carduoideae</taxon>
        <taxon>Cardueae</taxon>
        <taxon>Arctiinae</taxon>
        <taxon>Arctium</taxon>
    </lineage>
</organism>
<proteinExistence type="predicted"/>
<keyword evidence="2" id="KW-1185">Reference proteome</keyword>
<reference evidence="2" key="1">
    <citation type="journal article" date="2022" name="Mol. Ecol. Resour.">
        <title>The genomes of chicory, endive, great burdock and yacon provide insights into Asteraceae palaeo-polyploidization history and plant inulin production.</title>
        <authorList>
            <person name="Fan W."/>
            <person name="Wang S."/>
            <person name="Wang H."/>
            <person name="Wang A."/>
            <person name="Jiang F."/>
            <person name="Liu H."/>
            <person name="Zhao H."/>
            <person name="Xu D."/>
            <person name="Zhang Y."/>
        </authorList>
    </citation>
    <scope>NUCLEOTIDE SEQUENCE [LARGE SCALE GENOMIC DNA]</scope>
    <source>
        <strain evidence="2">cv. Niubang</strain>
    </source>
</reference>
<dbReference type="Proteomes" id="UP001055879">
    <property type="component" value="Linkage Group LG16"/>
</dbReference>
<evidence type="ECO:0000313" key="2">
    <source>
        <dbReference type="Proteomes" id="UP001055879"/>
    </source>
</evidence>